<protein>
    <submittedName>
        <fullName evidence="2">XRE family transcriptional regulator</fullName>
    </submittedName>
</protein>
<evidence type="ECO:0000313" key="2">
    <source>
        <dbReference type="EMBL" id="RDU98934.1"/>
    </source>
</evidence>
<proteinExistence type="predicted"/>
<dbReference type="CDD" id="cd00093">
    <property type="entry name" value="HTH_XRE"/>
    <property type="match status" value="1"/>
</dbReference>
<gene>
    <name evidence="2" type="ORF">DWV00_11870</name>
</gene>
<evidence type="ECO:0000259" key="1">
    <source>
        <dbReference type="PROSITE" id="PS50943"/>
    </source>
</evidence>
<dbReference type="AlphaFoldDB" id="A0A3D8K240"/>
<dbReference type="PROSITE" id="PS50943">
    <property type="entry name" value="HTH_CROC1"/>
    <property type="match status" value="1"/>
</dbReference>
<dbReference type="OrthoDB" id="6006530at2"/>
<organism evidence="2 3">
    <name type="scientific">Trinickia dinghuensis</name>
    <dbReference type="NCBI Taxonomy" id="2291023"/>
    <lineage>
        <taxon>Bacteria</taxon>
        <taxon>Pseudomonadati</taxon>
        <taxon>Pseudomonadota</taxon>
        <taxon>Betaproteobacteria</taxon>
        <taxon>Burkholderiales</taxon>
        <taxon>Burkholderiaceae</taxon>
        <taxon>Trinickia</taxon>
    </lineage>
</organism>
<dbReference type="EMBL" id="QRGA01000006">
    <property type="protein sequence ID" value="RDU98934.1"/>
    <property type="molecule type" value="Genomic_DNA"/>
</dbReference>
<dbReference type="InterPro" id="IPR010982">
    <property type="entry name" value="Lambda_DNA-bd_dom_sf"/>
</dbReference>
<name>A0A3D8K240_9BURK</name>
<dbReference type="Pfam" id="PF01381">
    <property type="entry name" value="HTH_3"/>
    <property type="match status" value="1"/>
</dbReference>
<accession>A0A3D8K240</accession>
<dbReference type="SUPFAM" id="SSF47413">
    <property type="entry name" value="lambda repressor-like DNA-binding domains"/>
    <property type="match status" value="1"/>
</dbReference>
<dbReference type="Proteomes" id="UP000256838">
    <property type="component" value="Unassembled WGS sequence"/>
</dbReference>
<dbReference type="Gene3D" id="1.10.260.40">
    <property type="entry name" value="lambda repressor-like DNA-binding domains"/>
    <property type="match status" value="1"/>
</dbReference>
<comment type="caution">
    <text evidence="2">The sequence shown here is derived from an EMBL/GenBank/DDBJ whole genome shotgun (WGS) entry which is preliminary data.</text>
</comment>
<reference evidence="2 3" key="1">
    <citation type="submission" date="2018-08" db="EMBL/GenBank/DDBJ databases">
        <title>Paraburkholderia sp. DHOM06 isolated from forest soil.</title>
        <authorList>
            <person name="Gao Z.-H."/>
            <person name="Qiu L.-H."/>
        </authorList>
    </citation>
    <scope>NUCLEOTIDE SEQUENCE [LARGE SCALE GENOMIC DNA]</scope>
    <source>
        <strain evidence="2 3">DHOM06</strain>
    </source>
</reference>
<dbReference type="InterPro" id="IPR001387">
    <property type="entry name" value="Cro/C1-type_HTH"/>
</dbReference>
<sequence>MVKKEPTSVFGRRLRAARLHADIPQDRLGVKIGLDEATASVRMSRYETGVHEPPFLIVAKLAQVLRVPTAYFYCDDDDLADVVLAWGRLPKSERKRVKPLVMTQLAAKDAGER</sequence>
<dbReference type="RefSeq" id="WP_115533749.1">
    <property type="nucleotide sequence ID" value="NZ_QRGA01000006.1"/>
</dbReference>
<evidence type="ECO:0000313" key="3">
    <source>
        <dbReference type="Proteomes" id="UP000256838"/>
    </source>
</evidence>
<feature type="domain" description="HTH cro/C1-type" evidence="1">
    <location>
        <begin position="14"/>
        <end position="72"/>
    </location>
</feature>
<dbReference type="GO" id="GO:0003677">
    <property type="term" value="F:DNA binding"/>
    <property type="evidence" value="ECO:0007669"/>
    <property type="project" value="InterPro"/>
</dbReference>
<dbReference type="SMART" id="SM00530">
    <property type="entry name" value="HTH_XRE"/>
    <property type="match status" value="1"/>
</dbReference>
<keyword evidence="3" id="KW-1185">Reference proteome</keyword>